<evidence type="ECO:0000313" key="3">
    <source>
        <dbReference type="Proteomes" id="UP000309231"/>
    </source>
</evidence>
<accession>A0A8E4W1R0</accession>
<dbReference type="AlphaFoldDB" id="A0A8E4W1R0"/>
<dbReference type="EMBL" id="CP062008">
    <property type="protein sequence ID" value="QPG68901.1"/>
    <property type="molecule type" value="Genomic_DNA"/>
</dbReference>
<feature type="compositionally biased region" description="Pro residues" evidence="1">
    <location>
        <begin position="53"/>
        <end position="62"/>
    </location>
</feature>
<name>A0A8E4W1R0_MYCMU</name>
<evidence type="ECO:0000313" key="2">
    <source>
        <dbReference type="EMBL" id="QPG68901.1"/>
    </source>
</evidence>
<reference evidence="2 3" key="2">
    <citation type="journal article" date="2019" name="Sci. Rep.">
        <title>Insight into the biology of Mycobacterium mucogenicum and Mycobacterium neoaurum clade members.</title>
        <authorList>
            <person name="Behra P.R.K."/>
            <person name="Pettersson B.M.F."/>
            <person name="Ramesh M."/>
            <person name="Dasgupta S."/>
            <person name="Kirsebom L.A."/>
        </authorList>
    </citation>
    <scope>NUCLEOTIDE SEQUENCE [LARGE SCALE GENOMIC DNA]</scope>
    <source>
        <strain evidence="2 3">DSM 44124</strain>
    </source>
</reference>
<keyword evidence="3" id="KW-1185">Reference proteome</keyword>
<dbReference type="KEGG" id="mmuc:C1S78_026370"/>
<sequence>MHVLVGDVPVHAGPCPVRMQIVDGRLLVGGVDMGDIREFDIGERGGGSVAVPAPRPSNTPRP</sequence>
<dbReference type="Proteomes" id="UP000309231">
    <property type="component" value="Chromosome"/>
</dbReference>
<dbReference type="RefSeq" id="WP_138158573.1">
    <property type="nucleotide sequence ID" value="NZ_ANBS01000024.1"/>
</dbReference>
<organism evidence="2 3">
    <name type="scientific">Mycolicibacterium mucogenicum DSM 44124</name>
    <dbReference type="NCBI Taxonomy" id="1226753"/>
    <lineage>
        <taxon>Bacteria</taxon>
        <taxon>Bacillati</taxon>
        <taxon>Actinomycetota</taxon>
        <taxon>Actinomycetes</taxon>
        <taxon>Mycobacteriales</taxon>
        <taxon>Mycobacteriaceae</taxon>
        <taxon>Mycolicibacterium</taxon>
    </lineage>
</organism>
<gene>
    <name evidence="2" type="ORF">C1S78_026370</name>
</gene>
<evidence type="ECO:0000256" key="1">
    <source>
        <dbReference type="SAM" id="MobiDB-lite"/>
    </source>
</evidence>
<reference evidence="2 3" key="1">
    <citation type="journal article" date="2019" name="BMC Evol. Biol.">
        <title>Comparative genomics of Mycobacterium mucogenicum and Mycobacterium neoaurum clade members emphasizing tRNA and non-coding RNA.</title>
        <authorList>
            <person name="Behra P.R.K."/>
            <person name="Pettersson B.M.F."/>
            <person name="Das S."/>
            <person name="Dasgupta S."/>
            <person name="Kirsebom L.A."/>
        </authorList>
    </citation>
    <scope>NUCLEOTIDE SEQUENCE [LARGE SCALE GENOMIC DNA]</scope>
    <source>
        <strain evidence="2 3">DSM 44124</strain>
    </source>
</reference>
<protein>
    <submittedName>
        <fullName evidence="2">Uncharacterized protein</fullName>
    </submittedName>
</protein>
<proteinExistence type="predicted"/>
<dbReference type="GeneID" id="76728486"/>
<feature type="region of interest" description="Disordered" evidence="1">
    <location>
        <begin position="42"/>
        <end position="62"/>
    </location>
</feature>